<keyword evidence="8" id="KW-1133">Transmembrane helix</keyword>
<dbReference type="CDD" id="cd16029">
    <property type="entry name" value="4-S"/>
    <property type="match status" value="1"/>
</dbReference>
<evidence type="ECO:0000259" key="9">
    <source>
        <dbReference type="Pfam" id="PF00884"/>
    </source>
</evidence>
<dbReference type="PANTHER" id="PTHR10342">
    <property type="entry name" value="ARYLSULFATASE"/>
    <property type="match status" value="1"/>
</dbReference>
<evidence type="ECO:0000256" key="8">
    <source>
        <dbReference type="SAM" id="Phobius"/>
    </source>
</evidence>
<protein>
    <recommendedName>
        <fullName evidence="9">Sulfatase N-terminal domain-containing protein</fullName>
    </recommendedName>
</protein>
<feature type="transmembrane region" description="Helical" evidence="8">
    <location>
        <begin position="21"/>
        <end position="38"/>
    </location>
</feature>
<proteinExistence type="inferred from homology"/>
<reference evidence="10 11" key="1">
    <citation type="submission" date="2022-05" db="EMBL/GenBank/DDBJ databases">
        <authorList>
            <consortium name="Genoscope - CEA"/>
            <person name="William W."/>
        </authorList>
    </citation>
    <scope>NUCLEOTIDE SEQUENCE [LARGE SCALE GENOMIC DNA]</scope>
</reference>
<evidence type="ECO:0000256" key="7">
    <source>
        <dbReference type="SAM" id="MobiDB-lite"/>
    </source>
</evidence>
<evidence type="ECO:0000256" key="2">
    <source>
        <dbReference type="ARBA" id="ARBA00008779"/>
    </source>
</evidence>
<dbReference type="InterPro" id="IPR047115">
    <property type="entry name" value="ARSB"/>
</dbReference>
<keyword evidence="4" id="KW-0378">Hydrolase</keyword>
<evidence type="ECO:0000313" key="11">
    <source>
        <dbReference type="Proteomes" id="UP001159427"/>
    </source>
</evidence>
<comment type="similarity">
    <text evidence="2">Belongs to the sulfatase family.</text>
</comment>
<dbReference type="Gene3D" id="3.40.720.10">
    <property type="entry name" value="Alkaline Phosphatase, subunit A"/>
    <property type="match status" value="1"/>
</dbReference>
<dbReference type="InterPro" id="IPR017850">
    <property type="entry name" value="Alkaline_phosphatase_core_sf"/>
</dbReference>
<keyword evidence="6" id="KW-0325">Glycoprotein</keyword>
<evidence type="ECO:0000256" key="4">
    <source>
        <dbReference type="ARBA" id="ARBA00022801"/>
    </source>
</evidence>
<keyword evidence="5" id="KW-0106">Calcium</keyword>
<feature type="compositionally biased region" description="Basic and acidic residues" evidence="7">
    <location>
        <begin position="426"/>
        <end position="437"/>
    </location>
</feature>
<evidence type="ECO:0000313" key="10">
    <source>
        <dbReference type="EMBL" id="CAH3191441.1"/>
    </source>
</evidence>
<dbReference type="InterPro" id="IPR000917">
    <property type="entry name" value="Sulfatase_N"/>
</dbReference>
<keyword evidence="11" id="KW-1185">Reference proteome</keyword>
<keyword evidence="8" id="KW-0812">Transmembrane</keyword>
<dbReference type="Proteomes" id="UP001159427">
    <property type="component" value="Unassembled WGS sequence"/>
</dbReference>
<dbReference type="PROSITE" id="PS00149">
    <property type="entry name" value="SULFATASE_2"/>
    <property type="match status" value="1"/>
</dbReference>
<dbReference type="Gene3D" id="3.30.1120.10">
    <property type="match status" value="1"/>
</dbReference>
<name>A0ABN8SIH1_9CNID</name>
<keyword evidence="3" id="KW-0479">Metal-binding</keyword>
<feature type="non-terminal residue" evidence="10">
    <location>
        <position position="1"/>
    </location>
</feature>
<dbReference type="EMBL" id="CALNXI010002925">
    <property type="protein sequence ID" value="CAH3191441.1"/>
    <property type="molecule type" value="Genomic_DNA"/>
</dbReference>
<dbReference type="Pfam" id="PF00884">
    <property type="entry name" value="Sulfatase"/>
    <property type="match status" value="1"/>
</dbReference>
<evidence type="ECO:0000256" key="1">
    <source>
        <dbReference type="ARBA" id="ARBA00001913"/>
    </source>
</evidence>
<feature type="domain" description="Sulfatase N-terminal" evidence="9">
    <location>
        <begin position="45"/>
        <end position="353"/>
    </location>
</feature>
<dbReference type="InterPro" id="IPR024607">
    <property type="entry name" value="Sulfatase_CS"/>
</dbReference>
<comment type="cofactor">
    <cofactor evidence="1">
        <name>Ca(2+)</name>
        <dbReference type="ChEBI" id="CHEBI:29108"/>
    </cofactor>
</comment>
<accession>A0ABN8SIH1</accession>
<organism evidence="10 11">
    <name type="scientific">Porites evermanni</name>
    <dbReference type="NCBI Taxonomy" id="104178"/>
    <lineage>
        <taxon>Eukaryota</taxon>
        <taxon>Metazoa</taxon>
        <taxon>Cnidaria</taxon>
        <taxon>Anthozoa</taxon>
        <taxon>Hexacorallia</taxon>
        <taxon>Scleractinia</taxon>
        <taxon>Fungiina</taxon>
        <taxon>Poritidae</taxon>
        <taxon>Porites</taxon>
    </lineage>
</organism>
<evidence type="ECO:0000256" key="6">
    <source>
        <dbReference type="ARBA" id="ARBA00023180"/>
    </source>
</evidence>
<feature type="region of interest" description="Disordered" evidence="7">
    <location>
        <begin position="413"/>
        <end position="445"/>
    </location>
</feature>
<keyword evidence="8" id="KW-0472">Membrane</keyword>
<sequence length="445" mass="49590">HSLTLRFEKQGVLEGYKMRSNHFLILALLFSSFSLFVLKVHGDPPHILLIVLDDLGWSDVGFHGSTINTPNMDKLASEGVILDNYYVQPICSPTRGALFSGMYPIHTGLQSGVIRSTEPYGLPLDITILPQKLKEAGYSTHMIGKWHLGFCSWSYTPRYRGFDSFYGIYLGAGDHYTHERARILDLHDNETPVENKDGVYSTYLYAEQAQKVILSHNASTPLFLYLPFQSVHSPLQVPTEYSEKYENIKDDDRKMYAGMVENVDKAIGNITEAMKTAGLWDNTLLIVTTDNGGAPDDGGYNWPLRGGKGSLWEGGARGVGFVHGNMLQRTGVTCSELFHVTDWYPTLLYLAGIEEDSDSSALDGYNIWPAISEGAASERTAILHNIDGDTAAIRVGDMKLLLNVTDKDWYEPPELSSGARKTKKVLTREHDGTERETPSLLTPWD</sequence>
<dbReference type="SUPFAM" id="SSF53649">
    <property type="entry name" value="Alkaline phosphatase-like"/>
    <property type="match status" value="1"/>
</dbReference>
<evidence type="ECO:0000256" key="3">
    <source>
        <dbReference type="ARBA" id="ARBA00022723"/>
    </source>
</evidence>
<gene>
    <name evidence="10" type="ORF">PEVE_00021894</name>
</gene>
<comment type="caution">
    <text evidence="10">The sequence shown here is derived from an EMBL/GenBank/DDBJ whole genome shotgun (WGS) entry which is preliminary data.</text>
</comment>
<evidence type="ECO:0000256" key="5">
    <source>
        <dbReference type="ARBA" id="ARBA00022837"/>
    </source>
</evidence>
<dbReference type="PANTHER" id="PTHR10342:SF274">
    <property type="entry name" value="ARYLSULFATASE B"/>
    <property type="match status" value="1"/>
</dbReference>